<dbReference type="UniPathway" id="UPA00241">
    <property type="reaction ID" value="UER00356"/>
</dbReference>
<dbReference type="eggNOG" id="COG0237">
    <property type="taxonomic scope" value="Bacteria"/>
</dbReference>
<keyword evidence="4 8" id="KW-0547">Nucleotide-binding</keyword>
<dbReference type="PANTHER" id="PTHR10695">
    <property type="entry name" value="DEPHOSPHO-COA KINASE-RELATED"/>
    <property type="match status" value="1"/>
</dbReference>
<sequence length="206" mass="22820">MVYTVALTGGIGSGKSTVADNFSRLGITVVDADIIARQVVEPGQSALNIISEHFGPEILFQDGTLNRRVLRERIFSSPAEKQWLNALLHPLIHQRTQTEINQALSPYVLWVVPLLVENNLQQKADRVLVVDVSPEVQIARTIARDKVSREHAQQIIAAQATREARLNAADDVINNDGAPEKVAAHVDRLHRQYLELASQAAQQENE</sequence>
<keyword evidence="7 8" id="KW-0173">Coenzyme A biosynthesis</keyword>
<dbReference type="PANTHER" id="PTHR10695:SF46">
    <property type="entry name" value="BIFUNCTIONAL COENZYME A SYNTHASE-RELATED"/>
    <property type="match status" value="1"/>
</dbReference>
<name>A0A085GJT5_9ENTR</name>
<dbReference type="InterPro" id="IPR027417">
    <property type="entry name" value="P-loop_NTPase"/>
</dbReference>
<dbReference type="NCBIfam" id="TIGR00152">
    <property type="entry name" value="dephospho-CoA kinase"/>
    <property type="match status" value="1"/>
</dbReference>
<keyword evidence="6 8" id="KW-0067">ATP-binding</keyword>
<dbReference type="SUPFAM" id="SSF52540">
    <property type="entry name" value="P-loop containing nucleoside triphosphate hydrolases"/>
    <property type="match status" value="1"/>
</dbReference>
<dbReference type="GO" id="GO:0005737">
    <property type="term" value="C:cytoplasm"/>
    <property type="evidence" value="ECO:0007669"/>
    <property type="project" value="UniProtKB-SubCell"/>
</dbReference>
<dbReference type="GO" id="GO:0004140">
    <property type="term" value="F:dephospho-CoA kinase activity"/>
    <property type="evidence" value="ECO:0007669"/>
    <property type="project" value="UniProtKB-UniRule"/>
</dbReference>
<dbReference type="FunFam" id="3.40.50.300:FF:000518">
    <property type="entry name" value="Dephospho-CoA kinase"/>
    <property type="match status" value="1"/>
</dbReference>
<dbReference type="STRING" id="1006004.GBAG_0599"/>
<dbReference type="AlphaFoldDB" id="A0A085GJT5"/>
<evidence type="ECO:0000313" key="10">
    <source>
        <dbReference type="EMBL" id="KFC83980.1"/>
    </source>
</evidence>
<comment type="similarity">
    <text evidence="1 8">Belongs to the CoaE family.</text>
</comment>
<evidence type="ECO:0000256" key="8">
    <source>
        <dbReference type="HAMAP-Rule" id="MF_00376"/>
    </source>
</evidence>
<protein>
    <recommendedName>
        <fullName evidence="8 9">Dephospho-CoA kinase</fullName>
        <ecNumber evidence="8 9">2.7.1.24</ecNumber>
    </recommendedName>
    <alternativeName>
        <fullName evidence="8">Dephosphocoenzyme A kinase</fullName>
    </alternativeName>
</protein>
<dbReference type="GO" id="GO:0015937">
    <property type="term" value="P:coenzyme A biosynthetic process"/>
    <property type="evidence" value="ECO:0007669"/>
    <property type="project" value="UniProtKB-UniRule"/>
</dbReference>
<accession>A0A085GJT5</accession>
<comment type="catalytic activity">
    <reaction evidence="8">
        <text>3'-dephospho-CoA + ATP = ADP + CoA + H(+)</text>
        <dbReference type="Rhea" id="RHEA:18245"/>
        <dbReference type="ChEBI" id="CHEBI:15378"/>
        <dbReference type="ChEBI" id="CHEBI:30616"/>
        <dbReference type="ChEBI" id="CHEBI:57287"/>
        <dbReference type="ChEBI" id="CHEBI:57328"/>
        <dbReference type="ChEBI" id="CHEBI:456216"/>
        <dbReference type="EC" id="2.7.1.24"/>
    </reaction>
</comment>
<comment type="function">
    <text evidence="8">Catalyzes the phosphorylation of the 3'-hydroxyl group of dephosphocoenzyme A to form coenzyme A.</text>
</comment>
<dbReference type="InterPro" id="IPR001977">
    <property type="entry name" value="Depp_CoAkinase"/>
</dbReference>
<dbReference type="GO" id="GO:0005524">
    <property type="term" value="F:ATP binding"/>
    <property type="evidence" value="ECO:0007669"/>
    <property type="project" value="UniProtKB-UniRule"/>
</dbReference>
<evidence type="ECO:0000256" key="3">
    <source>
        <dbReference type="ARBA" id="ARBA00022679"/>
    </source>
</evidence>
<dbReference type="HAMAP" id="MF_00376">
    <property type="entry name" value="Dephospho_CoA_kinase"/>
    <property type="match status" value="1"/>
</dbReference>
<keyword evidence="3 8" id="KW-0808">Transferase</keyword>
<feature type="binding site" evidence="8">
    <location>
        <begin position="12"/>
        <end position="17"/>
    </location>
    <ligand>
        <name>ATP</name>
        <dbReference type="ChEBI" id="CHEBI:30616"/>
    </ligand>
</feature>
<dbReference type="Pfam" id="PF01121">
    <property type="entry name" value="CoaE"/>
    <property type="match status" value="1"/>
</dbReference>
<evidence type="ECO:0000256" key="1">
    <source>
        <dbReference type="ARBA" id="ARBA00009018"/>
    </source>
</evidence>
<evidence type="ECO:0000256" key="4">
    <source>
        <dbReference type="ARBA" id="ARBA00022741"/>
    </source>
</evidence>
<dbReference type="OrthoDB" id="9812943at2"/>
<evidence type="ECO:0000256" key="6">
    <source>
        <dbReference type="ARBA" id="ARBA00022840"/>
    </source>
</evidence>
<proteinExistence type="inferred from homology"/>
<dbReference type="Gene3D" id="3.40.50.300">
    <property type="entry name" value="P-loop containing nucleotide triphosphate hydrolases"/>
    <property type="match status" value="1"/>
</dbReference>
<dbReference type="RefSeq" id="WP_034493386.1">
    <property type="nucleotide sequence ID" value="NZ_JMPI01000014.1"/>
</dbReference>
<keyword evidence="11" id="KW-1185">Reference proteome</keyword>
<dbReference type="CDD" id="cd02022">
    <property type="entry name" value="DPCK"/>
    <property type="match status" value="1"/>
</dbReference>
<evidence type="ECO:0000313" key="11">
    <source>
        <dbReference type="Proteomes" id="UP000028653"/>
    </source>
</evidence>
<dbReference type="EMBL" id="JMPI01000014">
    <property type="protein sequence ID" value="KFC83980.1"/>
    <property type="molecule type" value="Genomic_DNA"/>
</dbReference>
<organism evidence="10 11">
    <name type="scientific">Buttiauxella agrestis ATCC 33320</name>
    <dbReference type="NCBI Taxonomy" id="1006004"/>
    <lineage>
        <taxon>Bacteria</taxon>
        <taxon>Pseudomonadati</taxon>
        <taxon>Pseudomonadota</taxon>
        <taxon>Gammaproteobacteria</taxon>
        <taxon>Enterobacterales</taxon>
        <taxon>Enterobacteriaceae</taxon>
        <taxon>Buttiauxella</taxon>
    </lineage>
</organism>
<dbReference type="EC" id="2.7.1.24" evidence="8 9"/>
<keyword evidence="5 8" id="KW-0418">Kinase</keyword>
<keyword evidence="2 8" id="KW-0963">Cytoplasm</keyword>
<evidence type="ECO:0000256" key="9">
    <source>
        <dbReference type="NCBIfam" id="TIGR00152"/>
    </source>
</evidence>
<comment type="subcellular location">
    <subcellularLocation>
        <location evidence="8">Cytoplasm</location>
    </subcellularLocation>
</comment>
<dbReference type="PROSITE" id="PS51219">
    <property type="entry name" value="DPCK"/>
    <property type="match status" value="1"/>
</dbReference>
<evidence type="ECO:0000256" key="5">
    <source>
        <dbReference type="ARBA" id="ARBA00022777"/>
    </source>
</evidence>
<gene>
    <name evidence="8 10" type="primary">coaE</name>
    <name evidence="10" type="ORF">GBAG_0599</name>
</gene>
<comment type="caution">
    <text evidence="10">The sequence shown here is derived from an EMBL/GenBank/DDBJ whole genome shotgun (WGS) entry which is preliminary data.</text>
</comment>
<comment type="pathway">
    <text evidence="8">Cofactor biosynthesis; coenzyme A biosynthesis; CoA from (R)-pantothenate: step 5/5.</text>
</comment>
<evidence type="ECO:0000256" key="2">
    <source>
        <dbReference type="ARBA" id="ARBA00022490"/>
    </source>
</evidence>
<reference evidence="10 11" key="1">
    <citation type="submission" date="2014-05" db="EMBL/GenBank/DDBJ databases">
        <title>ATOL: Assembling a taxonomically balanced genome-scale reconstruction of the evolutionary history of the Enterobacteriaceae.</title>
        <authorList>
            <person name="Plunkett G.III."/>
            <person name="Neeno-Eckwall E.C."/>
            <person name="Glasner J.D."/>
            <person name="Perna N.T."/>
        </authorList>
    </citation>
    <scope>NUCLEOTIDE SEQUENCE [LARGE SCALE GENOMIC DNA]</scope>
    <source>
        <strain evidence="10 11">ATCC 33320</strain>
    </source>
</reference>
<evidence type="ECO:0000256" key="7">
    <source>
        <dbReference type="ARBA" id="ARBA00022993"/>
    </source>
</evidence>
<dbReference type="Proteomes" id="UP000028653">
    <property type="component" value="Unassembled WGS sequence"/>
</dbReference>